<reference evidence="3" key="1">
    <citation type="submission" date="2020-10" db="EMBL/GenBank/DDBJ databases">
        <authorList>
            <person name="Gilroy R."/>
        </authorList>
    </citation>
    <scope>NUCLEOTIDE SEQUENCE</scope>
    <source>
        <strain evidence="3">CHK184-20233</strain>
    </source>
</reference>
<evidence type="ECO:0000259" key="2">
    <source>
        <dbReference type="PROSITE" id="PS51750"/>
    </source>
</evidence>
<organism evidence="3 4">
    <name type="scientific">Candidatus Onthousia excrementipullorum</name>
    <dbReference type="NCBI Taxonomy" id="2840884"/>
    <lineage>
        <taxon>Bacteria</taxon>
        <taxon>Bacillati</taxon>
        <taxon>Bacillota</taxon>
        <taxon>Bacilli</taxon>
        <taxon>Candidatus Onthousia</taxon>
    </lineage>
</organism>
<proteinExistence type="predicted"/>
<evidence type="ECO:0000259" key="1">
    <source>
        <dbReference type="PROSITE" id="PS51459"/>
    </source>
</evidence>
<dbReference type="AlphaFoldDB" id="A0A9D1DUF0"/>
<evidence type="ECO:0000313" key="4">
    <source>
        <dbReference type="Proteomes" id="UP000824232"/>
    </source>
</evidence>
<sequence>MKNEIVIFENQNVKLEVNMKDETVWLSLDQMATLFDRDKSVISRHIKNAFEEELDRSSTVAKFATVQKEGTREITRNIDYYNLDVIISVGYRVKSKNGVAFRKWANKILKDYLIKGYAVNEKRLKALEKTIELIDIANRLDDRLGDKDAKGVLKVITSYTKALDLLDDYDHKTLKIKGTNKSLKKIDYEECMNVINTLKFNESSDIFALERDNGFKNIIDTIYQTFDGEELYKTTEEKAANFLYLTVKNHAFIDGNKRIAATMFIYFLNYYNMLYKDNALVIDNNTLTALTLLIAESNPKEKDLITALIMNFLA</sequence>
<dbReference type="PANTHER" id="PTHR35810:SF1">
    <property type="entry name" value="CYTOPLASMIC PROTEIN"/>
    <property type="match status" value="1"/>
</dbReference>
<reference evidence="3" key="2">
    <citation type="journal article" date="2021" name="PeerJ">
        <title>Extensive microbial diversity within the chicken gut microbiome revealed by metagenomics and culture.</title>
        <authorList>
            <person name="Gilroy R."/>
            <person name="Ravi A."/>
            <person name="Getino M."/>
            <person name="Pursley I."/>
            <person name="Horton D.L."/>
            <person name="Alikhan N.F."/>
            <person name="Baker D."/>
            <person name="Gharbi K."/>
            <person name="Hall N."/>
            <person name="Watson M."/>
            <person name="Adriaenssens E.M."/>
            <person name="Foster-Nyarko E."/>
            <person name="Jarju S."/>
            <person name="Secka A."/>
            <person name="Antonio M."/>
            <person name="Oren A."/>
            <person name="Chaudhuri R.R."/>
            <person name="La Ragione R."/>
            <person name="Hildebrand F."/>
            <person name="Pallen M.J."/>
        </authorList>
    </citation>
    <scope>NUCLEOTIDE SEQUENCE</scope>
    <source>
        <strain evidence="3">CHK184-20233</strain>
    </source>
</reference>
<dbReference type="Gene3D" id="1.20.120.1870">
    <property type="entry name" value="Fic/DOC protein, Fido domain"/>
    <property type="match status" value="1"/>
</dbReference>
<dbReference type="PANTHER" id="PTHR35810">
    <property type="entry name" value="CYTOPLASMIC PROTEIN-RELATED"/>
    <property type="match status" value="1"/>
</dbReference>
<dbReference type="EMBL" id="DVHC01000031">
    <property type="protein sequence ID" value="HIR59029.1"/>
    <property type="molecule type" value="Genomic_DNA"/>
</dbReference>
<dbReference type="SUPFAM" id="SSF140931">
    <property type="entry name" value="Fic-like"/>
    <property type="match status" value="1"/>
</dbReference>
<name>A0A9D1DUF0_9FIRM</name>
<dbReference type="InterPro" id="IPR003812">
    <property type="entry name" value="Fido"/>
</dbReference>
<dbReference type="PROSITE" id="PS51459">
    <property type="entry name" value="FIDO"/>
    <property type="match status" value="1"/>
</dbReference>
<dbReference type="InterPro" id="IPR011204">
    <property type="entry name" value="Virulence_RhuM-like"/>
</dbReference>
<dbReference type="InterPro" id="IPR003497">
    <property type="entry name" value="BRO_N_domain"/>
</dbReference>
<accession>A0A9D1DUF0</accession>
<dbReference type="Pfam" id="PF02661">
    <property type="entry name" value="Fic"/>
    <property type="match status" value="1"/>
</dbReference>
<comment type="caution">
    <text evidence="3">The sequence shown here is derived from an EMBL/GenBank/DDBJ whole genome shotgun (WGS) entry which is preliminary data.</text>
</comment>
<feature type="domain" description="Bro-N" evidence="2">
    <location>
        <begin position="1"/>
        <end position="116"/>
    </location>
</feature>
<dbReference type="Proteomes" id="UP000824232">
    <property type="component" value="Unassembled WGS sequence"/>
</dbReference>
<dbReference type="InterPro" id="IPR036597">
    <property type="entry name" value="Fido-like_dom_sf"/>
</dbReference>
<evidence type="ECO:0000313" key="3">
    <source>
        <dbReference type="EMBL" id="HIR59029.1"/>
    </source>
</evidence>
<protein>
    <submittedName>
        <fullName evidence="3">Virulence protein RhuM/Fic/DOC family protein</fullName>
    </submittedName>
</protein>
<gene>
    <name evidence="3" type="ORF">IAB38_03165</name>
</gene>
<dbReference type="InterPro" id="IPR053737">
    <property type="entry name" value="Type_II_TA_Toxin"/>
</dbReference>
<dbReference type="PROSITE" id="PS51750">
    <property type="entry name" value="BRO_N"/>
    <property type="match status" value="1"/>
</dbReference>
<dbReference type="Pfam" id="PF13310">
    <property type="entry name" value="Virulence_RhuM"/>
    <property type="match status" value="1"/>
</dbReference>
<feature type="domain" description="Fido" evidence="1">
    <location>
        <begin position="183"/>
        <end position="314"/>
    </location>
</feature>